<name>A0ACC8X9E9_9FIRM</name>
<evidence type="ECO:0000313" key="2">
    <source>
        <dbReference type="Proteomes" id="UP000188637"/>
    </source>
</evidence>
<sequence>MLVKNIMIPKEKLTVVNMHCSVKEAIDLIDSKNLLSLPVVEDKNFVGVISKKYIFEDFFYNKQSKEEFLQRPIAEFMKSKIPHVQKEDIMEVAVSMLQEQNRQFIPVIDDQNNFAGIVTHKAVFTTLTNIMGFGHTRIVVSIHEMKGILARLTDIISRYGANIISIAAVDIEVMDLRQVILRVDIKDVTKLVKKLEDNGF</sequence>
<evidence type="ECO:0000313" key="1">
    <source>
        <dbReference type="EMBL" id="ONI38919.1"/>
    </source>
</evidence>
<accession>A0ACC8X9E9</accession>
<organism evidence="1 2">
    <name type="scientific">Candidatus Epulonipiscium fishelsonii</name>
    <dbReference type="NCBI Taxonomy" id="77094"/>
    <lineage>
        <taxon>Bacteria</taxon>
        <taxon>Bacillati</taxon>
        <taxon>Bacillota</taxon>
        <taxon>Clostridia</taxon>
        <taxon>Lachnospirales</taxon>
        <taxon>Lachnospiraceae</taxon>
        <taxon>Candidatus Epulonipiscium</taxon>
    </lineage>
</organism>
<dbReference type="Proteomes" id="UP000188637">
    <property type="component" value="Unassembled WGS sequence"/>
</dbReference>
<feature type="non-terminal residue" evidence="1">
    <location>
        <position position="200"/>
    </location>
</feature>
<protein>
    <submittedName>
        <fullName evidence="1">Uncharacterized protein</fullName>
    </submittedName>
</protein>
<comment type="caution">
    <text evidence="1">The sequence shown here is derived from an EMBL/GenBank/DDBJ whole genome shotgun (WGS) entry which is preliminary data.</text>
</comment>
<keyword evidence="2" id="KW-1185">Reference proteome</keyword>
<dbReference type="EMBL" id="LJHD01000277">
    <property type="protein sequence ID" value="ONI38919.1"/>
    <property type="molecule type" value="Genomic_DNA"/>
</dbReference>
<gene>
    <name evidence="1" type="ORF">AN640_02115</name>
</gene>
<reference evidence="1" key="1">
    <citation type="submission" date="2016-08" db="EMBL/GenBank/DDBJ databases">
        <authorList>
            <person name="Ngugi D.K."/>
            <person name="Miyake S."/>
            <person name="Stingl U."/>
        </authorList>
    </citation>
    <scope>NUCLEOTIDE SEQUENCE</scope>
    <source>
        <strain evidence="1">SCG-D08WGA-EpuloA1</strain>
    </source>
</reference>
<proteinExistence type="predicted"/>